<keyword evidence="1" id="KW-0812">Transmembrane</keyword>
<protein>
    <submittedName>
        <fullName evidence="3">IS5 family transposase</fullName>
    </submittedName>
</protein>
<dbReference type="RefSeq" id="WP_323732720.1">
    <property type="nucleotide sequence ID" value="NZ_CP110820.1"/>
</dbReference>
<evidence type="ECO:0000313" key="4">
    <source>
        <dbReference type="Proteomes" id="UP001327219"/>
    </source>
</evidence>
<dbReference type="Gene3D" id="3.10.450.230">
    <property type="entry name" value="VirB8 protein"/>
    <property type="match status" value="1"/>
</dbReference>
<evidence type="ECO:0000256" key="1">
    <source>
        <dbReference type="SAM" id="Phobius"/>
    </source>
</evidence>
<keyword evidence="1" id="KW-1133">Transmembrane helix</keyword>
<organism evidence="3 4">
    <name type="scientific">Candidatus Bandiella euplotis</name>
    <dbReference type="NCBI Taxonomy" id="1664265"/>
    <lineage>
        <taxon>Bacteria</taxon>
        <taxon>Pseudomonadati</taxon>
        <taxon>Pseudomonadota</taxon>
        <taxon>Alphaproteobacteria</taxon>
        <taxon>Rickettsiales</taxon>
        <taxon>Candidatus Midichloriaceae</taxon>
        <taxon>Candidatus Bandiella</taxon>
    </lineage>
</organism>
<evidence type="ECO:0000313" key="3">
    <source>
        <dbReference type="EMBL" id="WPX97087.1"/>
    </source>
</evidence>
<evidence type="ECO:0000259" key="2">
    <source>
        <dbReference type="Pfam" id="PF05598"/>
    </source>
</evidence>
<feature type="domain" description="Transposase InsH N-terminal" evidence="2">
    <location>
        <begin position="174"/>
        <end position="268"/>
    </location>
</feature>
<dbReference type="InterPro" id="IPR008490">
    <property type="entry name" value="Transposase_InsH_N"/>
</dbReference>
<dbReference type="Proteomes" id="UP001327219">
    <property type="component" value="Chromosome"/>
</dbReference>
<reference evidence="3 4" key="1">
    <citation type="submission" date="2022-11" db="EMBL/GenBank/DDBJ databases">
        <title>Host association and intracellularity evolved multiple times independently in the Rickettsiales.</title>
        <authorList>
            <person name="Castelli M."/>
            <person name="Nardi T."/>
            <person name="Gammuto L."/>
            <person name="Bellinzona G."/>
            <person name="Sabaneyeva E."/>
            <person name="Potekhin A."/>
            <person name="Serra V."/>
            <person name="Petroni G."/>
            <person name="Sassera D."/>
        </authorList>
    </citation>
    <scope>NUCLEOTIDE SEQUENCE [LARGE SCALE GENOMIC DNA]</scope>
    <source>
        <strain evidence="3 4">NDG2</strain>
    </source>
</reference>
<proteinExistence type="predicted"/>
<feature type="transmembrane region" description="Helical" evidence="1">
    <location>
        <begin position="33"/>
        <end position="52"/>
    </location>
</feature>
<sequence>MRAISDIELEEDKSYYDGSLDWYFSKYVKDYTYVRYLFIVVVIFTVAALLIYKTSLLTDDIKKYPFPIYFEDEVNYVANIKGIGDEGENVNISLAKYIIARYVKKVEEFDENSSDPKNLEKRLTFIKTLSSLKVFQQYFHNGSVARWNKERYSGVDYRIKKRKMSSAHQIIMVCLDQLVGSEHQYRKFKELFNFGAVEQELKGIESPANYKGYGVLRLFKCLLLQFMEDLSDRELERYLSDSVAAKWFCDFDLTEATPDYSVFSRIRSKIGTNLLSKIFAIFRDQLKSQGYMSEVFTFVDASHLISKANLWEERDEARKQKYEKLNNEVLPKVAHDKQAKIGCKGGSKFWYGYKKNM</sequence>
<dbReference type="PANTHER" id="PTHR35604:SF2">
    <property type="entry name" value="TRANSPOSASE INSH FOR INSERTION SEQUENCE ELEMENT IS5A-RELATED"/>
    <property type="match status" value="1"/>
</dbReference>
<dbReference type="Pfam" id="PF05598">
    <property type="entry name" value="DUF772"/>
    <property type="match status" value="1"/>
</dbReference>
<gene>
    <name evidence="3" type="ORF">Bandiella_01231</name>
</gene>
<name>A0ABZ0UN01_9RICK</name>
<dbReference type="EMBL" id="CP110820">
    <property type="protein sequence ID" value="WPX97087.1"/>
    <property type="molecule type" value="Genomic_DNA"/>
</dbReference>
<keyword evidence="4" id="KW-1185">Reference proteome</keyword>
<dbReference type="PANTHER" id="PTHR35604">
    <property type="entry name" value="TRANSPOSASE INSH FOR INSERTION SEQUENCE ELEMENT IS5A-RELATED"/>
    <property type="match status" value="1"/>
</dbReference>
<keyword evidence="1" id="KW-0472">Membrane</keyword>
<accession>A0ABZ0UN01</accession>